<feature type="compositionally biased region" description="Basic and acidic residues" evidence="8">
    <location>
        <begin position="932"/>
        <end position="945"/>
    </location>
</feature>
<dbReference type="GO" id="GO:0005737">
    <property type="term" value="C:cytoplasm"/>
    <property type="evidence" value="ECO:0007669"/>
    <property type="project" value="UniProtKB-SubCell"/>
</dbReference>
<dbReference type="PANTHER" id="PTHR41391">
    <property type="entry name" value="RESTRICTION OF TELOMERE CAPPING PROTEIN 4"/>
    <property type="match status" value="1"/>
</dbReference>
<comment type="caution">
    <text evidence="10">The sequence shown here is derived from an EMBL/GenBank/DDBJ whole genome shotgun (WGS) entry which is preliminary data.</text>
</comment>
<dbReference type="SMART" id="SM01312">
    <property type="entry name" value="RTC4"/>
    <property type="match status" value="1"/>
</dbReference>
<evidence type="ECO:0000256" key="8">
    <source>
        <dbReference type="SAM" id="MobiDB-lite"/>
    </source>
</evidence>
<feature type="domain" description="Restriction of telomere capping protein 4 C-terminal" evidence="9">
    <location>
        <begin position="516"/>
        <end position="660"/>
    </location>
</feature>
<keyword evidence="11" id="KW-1185">Reference proteome</keyword>
<feature type="compositionally biased region" description="Basic residues" evidence="8">
    <location>
        <begin position="341"/>
        <end position="352"/>
    </location>
</feature>
<reference evidence="10 11" key="1">
    <citation type="journal article" date="2018" name="Evol. Lett.">
        <title>Horizontal gene cluster transfer increased hallucinogenic mushroom diversity.</title>
        <authorList>
            <person name="Reynolds H.T."/>
            <person name="Vijayakumar V."/>
            <person name="Gluck-Thaler E."/>
            <person name="Korotkin H.B."/>
            <person name="Matheny P.B."/>
            <person name="Slot J.C."/>
        </authorList>
    </citation>
    <scope>NUCLEOTIDE SEQUENCE [LARGE SCALE GENOMIC DNA]</scope>
    <source>
        <strain evidence="10 11">2629</strain>
    </source>
</reference>
<evidence type="ECO:0000256" key="2">
    <source>
        <dbReference type="ARBA" id="ARBA00004123"/>
    </source>
</evidence>
<evidence type="ECO:0000256" key="6">
    <source>
        <dbReference type="ARBA" id="ARBA00022490"/>
    </source>
</evidence>
<feature type="compositionally biased region" description="Low complexity" evidence="8">
    <location>
        <begin position="169"/>
        <end position="191"/>
    </location>
</feature>
<keyword evidence="6" id="KW-0963">Cytoplasm</keyword>
<name>A0A409YEQ5_9AGAR</name>
<comment type="similarity">
    <text evidence="4">Belongs to the RTC4 family.</text>
</comment>
<evidence type="ECO:0000313" key="11">
    <source>
        <dbReference type="Proteomes" id="UP000284842"/>
    </source>
</evidence>
<dbReference type="InterPro" id="IPR039024">
    <property type="entry name" value="RTC4"/>
</dbReference>
<feature type="compositionally biased region" description="Low complexity" evidence="8">
    <location>
        <begin position="264"/>
        <end position="294"/>
    </location>
</feature>
<dbReference type="Pfam" id="PF14474">
    <property type="entry name" value="RTC4"/>
    <property type="match status" value="1"/>
</dbReference>
<dbReference type="InterPro" id="IPR028094">
    <property type="entry name" value="RTC4_C"/>
</dbReference>
<feature type="compositionally biased region" description="Acidic residues" evidence="8">
    <location>
        <begin position="92"/>
        <end position="107"/>
    </location>
</feature>
<evidence type="ECO:0000256" key="5">
    <source>
        <dbReference type="ARBA" id="ARBA00015162"/>
    </source>
</evidence>
<feature type="region of interest" description="Disordered" evidence="8">
    <location>
        <begin position="692"/>
        <end position="949"/>
    </location>
</feature>
<comment type="function">
    <text evidence="1">May be involved in a process influencing telomere capping.</text>
</comment>
<dbReference type="AlphaFoldDB" id="A0A409YEQ5"/>
<proteinExistence type="inferred from homology"/>
<feature type="compositionally biased region" description="Polar residues" evidence="8">
    <location>
        <begin position="763"/>
        <end position="777"/>
    </location>
</feature>
<dbReference type="InParanoid" id="A0A409YEQ5"/>
<evidence type="ECO:0000256" key="4">
    <source>
        <dbReference type="ARBA" id="ARBA00009461"/>
    </source>
</evidence>
<feature type="compositionally biased region" description="Basic and acidic residues" evidence="8">
    <location>
        <begin position="22"/>
        <end position="36"/>
    </location>
</feature>
<protein>
    <recommendedName>
        <fullName evidence="5">Restriction of telomere capping protein 4</fullName>
    </recommendedName>
</protein>
<sequence>MESMFGSMKAKGETLYNSSSLRLEKRPSTLASDRRSGSQPAVDYGGLKGKGMGSAWGNAQKPESSTTKGKGTGAKNLSKKPTRKTVVQSSEESAEEPAVDTSDDEFDSMLSSQAGSDDASRVTRVKPKPKAKPLEPAPEPGFMHNGQFIPHQPRENFLAKMKFKKIKSSESNSSQPTPSSSVPSTSQSRTTASKESSPPQRCGSPPTPVPKAKPRPRPITKAKAPSNSVKAVGSSSKVVSDAISVDEDERRSLVPKPVAKRKPAAFPMSLPSAPSSPSSTSLPKDFPSFSPFSKSKVHDNGPRKPEPFAFPSPLSKDKGKAKANALSDDDGSDSENVITSLKKKKGKDKGRKPAPFPMSTQALSDIGDIPRRRSAKRLSPDYSDEDRDSKKTKRDVDDFLHDNIHDFVDEGDSILIAPTVDPKTLCPYCDTPLPSSPSPLLIRLLATVKKKSSRDPRPANPLGRTAPLGVFIVLCQRHQFESQILPEAELKGWPKSIDWSHLGSRIRRMKQHLQALINDSDASKTDDDWDVVYSKSKKTVRSKCIFWQEIVEDVKKKGSRSVTGVQGQFANFEKAQPGYYGELGSAIIQQTLYDLFPPDSVDPAVFTPLTANEFVQRVLVPEVAVRLIMDDQFLDGDEGMQKAIIILRESSAYGAAMFPDDSADAGKKKAEDGLAASEQIVFERAMKRRKELEEEDLREEQARKEEEEAMITSEKEKEQKPRRQRTTRARESDAQDSDAPIIPTKPKPRPRPVAKPFPGGFNANPSLESLPSGTRSRSGIGAASTDVEVHGLETSAEMSSSDSDMHPIPQPTNSHRASSEERRRSPSVSEMPPVYPPKPNPAHSTKARLASLSLSDNSESEKRSYSITSRKTRTSSRSLVSKSAQKTKSSASSDMVIDSDDSEPEIMKMDNTKTPKPKPQAKQASSLFVNDDTPKPAKKALDKSSDLPLLRARARMKTDGRSQASIAGTSDV</sequence>
<gene>
    <name evidence="10" type="ORF">CVT24_001868</name>
</gene>
<dbReference type="PANTHER" id="PTHR41391:SF1">
    <property type="entry name" value="RESTRICTION OF TELOMERE CAPPING PROTEIN 4"/>
    <property type="match status" value="1"/>
</dbReference>
<evidence type="ECO:0000256" key="7">
    <source>
        <dbReference type="ARBA" id="ARBA00023242"/>
    </source>
</evidence>
<keyword evidence="7" id="KW-0539">Nucleus</keyword>
<dbReference type="STRING" id="181874.A0A409YEQ5"/>
<evidence type="ECO:0000256" key="3">
    <source>
        <dbReference type="ARBA" id="ARBA00004496"/>
    </source>
</evidence>
<dbReference type="OrthoDB" id="128308at2759"/>
<feature type="region of interest" description="Disordered" evidence="8">
    <location>
        <begin position="1"/>
        <end position="393"/>
    </location>
</feature>
<feature type="compositionally biased region" description="Basic and acidic residues" evidence="8">
    <location>
        <begin position="296"/>
        <end position="306"/>
    </location>
</feature>
<dbReference type="EMBL" id="NHTK01001246">
    <property type="protein sequence ID" value="PPR01464.1"/>
    <property type="molecule type" value="Genomic_DNA"/>
</dbReference>
<feature type="compositionally biased region" description="Low complexity" evidence="8">
    <location>
        <begin position="865"/>
        <end position="893"/>
    </location>
</feature>
<evidence type="ECO:0000256" key="1">
    <source>
        <dbReference type="ARBA" id="ARBA00002738"/>
    </source>
</evidence>
<feature type="compositionally biased region" description="Low complexity" evidence="8">
    <location>
        <begin position="226"/>
        <end position="240"/>
    </location>
</feature>
<evidence type="ECO:0000313" key="10">
    <source>
        <dbReference type="EMBL" id="PPR01464.1"/>
    </source>
</evidence>
<dbReference type="GO" id="GO:0005634">
    <property type="term" value="C:nucleus"/>
    <property type="evidence" value="ECO:0007669"/>
    <property type="project" value="UniProtKB-SubCell"/>
</dbReference>
<organism evidence="10 11">
    <name type="scientific">Panaeolus cyanescens</name>
    <dbReference type="NCBI Taxonomy" id="181874"/>
    <lineage>
        <taxon>Eukaryota</taxon>
        <taxon>Fungi</taxon>
        <taxon>Dikarya</taxon>
        <taxon>Basidiomycota</taxon>
        <taxon>Agaricomycotina</taxon>
        <taxon>Agaricomycetes</taxon>
        <taxon>Agaricomycetidae</taxon>
        <taxon>Agaricales</taxon>
        <taxon>Agaricineae</taxon>
        <taxon>Galeropsidaceae</taxon>
        <taxon>Panaeolus</taxon>
    </lineage>
</organism>
<accession>A0A409YEQ5</accession>
<evidence type="ECO:0000259" key="9">
    <source>
        <dbReference type="SMART" id="SM01312"/>
    </source>
</evidence>
<comment type="subcellular location">
    <subcellularLocation>
        <location evidence="3">Cytoplasm</location>
    </subcellularLocation>
    <subcellularLocation>
        <location evidence="2">Nucleus</location>
    </subcellularLocation>
</comment>
<dbReference type="Proteomes" id="UP000284842">
    <property type="component" value="Unassembled WGS sequence"/>
</dbReference>